<evidence type="ECO:0000313" key="1">
    <source>
        <dbReference type="EMBL" id="CAG8668296.1"/>
    </source>
</evidence>
<accession>A0ACA9NNR7</accession>
<evidence type="ECO:0000313" key="2">
    <source>
        <dbReference type="Proteomes" id="UP000789860"/>
    </source>
</evidence>
<dbReference type="EMBL" id="CAJVPM010028014">
    <property type="protein sequence ID" value="CAG8668296.1"/>
    <property type="molecule type" value="Genomic_DNA"/>
</dbReference>
<protein>
    <submittedName>
        <fullName evidence="1">893_t:CDS:1</fullName>
    </submittedName>
</protein>
<name>A0ACA9NNR7_9GLOM</name>
<reference evidence="1" key="1">
    <citation type="submission" date="2021-06" db="EMBL/GenBank/DDBJ databases">
        <authorList>
            <person name="Kallberg Y."/>
            <person name="Tangrot J."/>
            <person name="Rosling A."/>
        </authorList>
    </citation>
    <scope>NUCLEOTIDE SEQUENCE</scope>
    <source>
        <strain evidence="1">AU212A</strain>
    </source>
</reference>
<comment type="caution">
    <text evidence="1">The sequence shown here is derived from an EMBL/GenBank/DDBJ whole genome shotgun (WGS) entry which is preliminary data.</text>
</comment>
<organism evidence="1 2">
    <name type="scientific">Scutellospora calospora</name>
    <dbReference type="NCBI Taxonomy" id="85575"/>
    <lineage>
        <taxon>Eukaryota</taxon>
        <taxon>Fungi</taxon>
        <taxon>Fungi incertae sedis</taxon>
        <taxon>Mucoromycota</taxon>
        <taxon>Glomeromycotina</taxon>
        <taxon>Glomeromycetes</taxon>
        <taxon>Diversisporales</taxon>
        <taxon>Gigasporaceae</taxon>
        <taxon>Scutellospora</taxon>
    </lineage>
</organism>
<sequence length="47" mass="5245">KMAKNYLSMQRTSNSSELVFSLITHTVTKIRNSLAPDLVCAALYLKS</sequence>
<dbReference type="Proteomes" id="UP000789860">
    <property type="component" value="Unassembled WGS sequence"/>
</dbReference>
<keyword evidence="2" id="KW-1185">Reference proteome</keyword>
<feature type="non-terminal residue" evidence="1">
    <location>
        <position position="1"/>
    </location>
</feature>
<gene>
    <name evidence="1" type="ORF">SCALOS_LOCUS9282</name>
</gene>
<proteinExistence type="predicted"/>